<name>A0A327W5N4_9BACT</name>
<proteinExistence type="predicted"/>
<organism evidence="1 2">
    <name type="scientific">Chitinophaga dinghuensis</name>
    <dbReference type="NCBI Taxonomy" id="1539050"/>
    <lineage>
        <taxon>Bacteria</taxon>
        <taxon>Pseudomonadati</taxon>
        <taxon>Bacteroidota</taxon>
        <taxon>Chitinophagia</taxon>
        <taxon>Chitinophagales</taxon>
        <taxon>Chitinophagaceae</taxon>
        <taxon>Chitinophaga</taxon>
    </lineage>
</organism>
<dbReference type="Proteomes" id="UP000249819">
    <property type="component" value="Unassembled WGS sequence"/>
</dbReference>
<dbReference type="OrthoDB" id="6200718at2"/>
<dbReference type="RefSeq" id="WP_111592119.1">
    <property type="nucleotide sequence ID" value="NZ_QLMA01000003.1"/>
</dbReference>
<dbReference type="EMBL" id="QLMA01000003">
    <property type="protein sequence ID" value="RAJ83475.1"/>
    <property type="molecule type" value="Genomic_DNA"/>
</dbReference>
<dbReference type="AlphaFoldDB" id="A0A327W5N4"/>
<accession>A0A327W5N4</accession>
<evidence type="ECO:0000313" key="2">
    <source>
        <dbReference type="Proteomes" id="UP000249819"/>
    </source>
</evidence>
<keyword evidence="2" id="KW-1185">Reference proteome</keyword>
<reference evidence="1 2" key="1">
    <citation type="submission" date="2018-06" db="EMBL/GenBank/DDBJ databases">
        <title>Genomic Encyclopedia of Archaeal and Bacterial Type Strains, Phase II (KMG-II): from individual species to whole genera.</title>
        <authorList>
            <person name="Goeker M."/>
        </authorList>
    </citation>
    <scope>NUCLEOTIDE SEQUENCE [LARGE SCALE GENOMIC DNA]</scope>
    <source>
        <strain evidence="1 2">DSM 29821</strain>
    </source>
</reference>
<comment type="caution">
    <text evidence="1">The sequence shown here is derived from an EMBL/GenBank/DDBJ whole genome shotgun (WGS) entry which is preliminary data.</text>
</comment>
<gene>
    <name evidence="1" type="ORF">CLV59_103443</name>
</gene>
<evidence type="ECO:0000313" key="1">
    <source>
        <dbReference type="EMBL" id="RAJ83475.1"/>
    </source>
</evidence>
<sequence length="162" mass="18493">MDEQQFWALIDASWKDIPGADKMRQTGIRTNEPELIFELSELLSVEIASCIKTRLLDLEKADLVRFIRILEAKLHQINREEIHFYTDGSDEGFLYCRAFIVGMGEAYFNLIDRHPAYATCDAEAEIISFIGYAAYSDNFGHEFHRDADNLSALDAAEGYSLN</sequence>
<protein>
    <submittedName>
        <fullName evidence="1">Uncharacterized protein DUF4240</fullName>
    </submittedName>
</protein>